<keyword evidence="3" id="KW-0804">Transcription</keyword>
<name>A0ABU0CXG7_9BACI</name>
<feature type="domain" description="SIS" evidence="5">
    <location>
        <begin position="132"/>
        <end position="273"/>
    </location>
</feature>
<accession>A0ABU0CXG7</accession>
<evidence type="ECO:0000256" key="3">
    <source>
        <dbReference type="ARBA" id="ARBA00023163"/>
    </source>
</evidence>
<evidence type="ECO:0000313" key="7">
    <source>
        <dbReference type="Proteomes" id="UP001232445"/>
    </source>
</evidence>
<dbReference type="InterPro" id="IPR036388">
    <property type="entry name" value="WH-like_DNA-bd_sf"/>
</dbReference>
<evidence type="ECO:0000256" key="1">
    <source>
        <dbReference type="ARBA" id="ARBA00023015"/>
    </source>
</evidence>
<proteinExistence type="predicted"/>
<dbReference type="Proteomes" id="UP001232445">
    <property type="component" value="Unassembled WGS sequence"/>
</dbReference>
<dbReference type="InterPro" id="IPR047640">
    <property type="entry name" value="RpiR-like"/>
</dbReference>
<dbReference type="InterPro" id="IPR035472">
    <property type="entry name" value="RpiR-like_SIS"/>
</dbReference>
<sequence>MTAKTKSLSPTSGGLVMLKEMLPHLPPSEQKIARYILDHPREAVGFTAAELGERSQTSGAAVIRLCKSLGFKGLQELKLRVAGDLRTEEVEGYRDIQPGESQQNVIEKMTSNSIQTLKETAQILSPDELERATEAVLAARRIHFFGVGASAIIAQDAQQKFLRINKQATAFPDLHMAATLTANASEQDVVMGISFSGQTKEVLKILQLANKKGAATISLTRYGASPIADEADIRLFTSTSKEATFRSGATSSRLAQLHVIDILFMCVAARQYDQAITHLDQTREAIAFIQGRFNPKS</sequence>
<reference evidence="6 7" key="1">
    <citation type="submission" date="2023-07" db="EMBL/GenBank/DDBJ databases">
        <title>Genomic Encyclopedia of Type Strains, Phase IV (KMG-IV): sequencing the most valuable type-strain genomes for metagenomic binning, comparative biology and taxonomic classification.</title>
        <authorList>
            <person name="Goeker M."/>
        </authorList>
    </citation>
    <scope>NUCLEOTIDE SEQUENCE [LARGE SCALE GENOMIC DNA]</scope>
    <source>
        <strain evidence="6 7">DSM 17740</strain>
    </source>
</reference>
<dbReference type="Pfam" id="PF01418">
    <property type="entry name" value="HTH_6"/>
    <property type="match status" value="1"/>
</dbReference>
<dbReference type="Gene3D" id="3.40.50.10490">
    <property type="entry name" value="Glucose-6-phosphate isomerase like protein, domain 1"/>
    <property type="match status" value="1"/>
</dbReference>
<dbReference type="SUPFAM" id="SSF53697">
    <property type="entry name" value="SIS domain"/>
    <property type="match status" value="1"/>
</dbReference>
<dbReference type="GO" id="GO:0003677">
    <property type="term" value="F:DNA binding"/>
    <property type="evidence" value="ECO:0007669"/>
    <property type="project" value="UniProtKB-KW"/>
</dbReference>
<dbReference type="PANTHER" id="PTHR30514">
    <property type="entry name" value="GLUCOKINASE"/>
    <property type="match status" value="1"/>
</dbReference>
<dbReference type="InterPro" id="IPR009057">
    <property type="entry name" value="Homeodomain-like_sf"/>
</dbReference>
<evidence type="ECO:0000313" key="6">
    <source>
        <dbReference type="EMBL" id="MDQ0340022.1"/>
    </source>
</evidence>
<keyword evidence="7" id="KW-1185">Reference proteome</keyword>
<organism evidence="6 7">
    <name type="scientific">Caldalkalibacillus uzonensis</name>
    <dbReference type="NCBI Taxonomy" id="353224"/>
    <lineage>
        <taxon>Bacteria</taxon>
        <taxon>Bacillati</taxon>
        <taxon>Bacillota</taxon>
        <taxon>Bacilli</taxon>
        <taxon>Bacillales</taxon>
        <taxon>Bacillaceae</taxon>
        <taxon>Caldalkalibacillus</taxon>
    </lineage>
</organism>
<dbReference type="PROSITE" id="PS51464">
    <property type="entry name" value="SIS"/>
    <property type="match status" value="1"/>
</dbReference>
<keyword evidence="2 6" id="KW-0238">DNA-binding</keyword>
<gene>
    <name evidence="6" type="ORF">J2S00_002817</name>
</gene>
<dbReference type="RefSeq" id="WP_307340909.1">
    <property type="nucleotide sequence ID" value="NZ_JAUSUQ010000010.1"/>
</dbReference>
<dbReference type="EMBL" id="JAUSUQ010000010">
    <property type="protein sequence ID" value="MDQ0340022.1"/>
    <property type="molecule type" value="Genomic_DNA"/>
</dbReference>
<evidence type="ECO:0000259" key="5">
    <source>
        <dbReference type="PROSITE" id="PS51464"/>
    </source>
</evidence>
<dbReference type="Pfam" id="PF01380">
    <property type="entry name" value="SIS"/>
    <property type="match status" value="1"/>
</dbReference>
<evidence type="ECO:0000259" key="4">
    <source>
        <dbReference type="PROSITE" id="PS51071"/>
    </source>
</evidence>
<protein>
    <submittedName>
        <fullName evidence="6">DNA-binding MurR/RpiR family transcriptional regulator</fullName>
    </submittedName>
</protein>
<keyword evidence="1" id="KW-0805">Transcription regulation</keyword>
<feature type="domain" description="HTH rpiR-type" evidence="4">
    <location>
        <begin position="12"/>
        <end position="88"/>
    </location>
</feature>
<dbReference type="InterPro" id="IPR000281">
    <property type="entry name" value="HTH_RpiR"/>
</dbReference>
<evidence type="ECO:0000256" key="2">
    <source>
        <dbReference type="ARBA" id="ARBA00023125"/>
    </source>
</evidence>
<dbReference type="InterPro" id="IPR001347">
    <property type="entry name" value="SIS_dom"/>
</dbReference>
<dbReference type="SUPFAM" id="SSF46689">
    <property type="entry name" value="Homeodomain-like"/>
    <property type="match status" value="1"/>
</dbReference>
<dbReference type="PROSITE" id="PS51071">
    <property type="entry name" value="HTH_RPIR"/>
    <property type="match status" value="1"/>
</dbReference>
<dbReference type="PANTHER" id="PTHR30514:SF10">
    <property type="entry name" value="MURR_RPIR FAMILY TRANSCRIPTIONAL REGULATOR"/>
    <property type="match status" value="1"/>
</dbReference>
<dbReference type="Gene3D" id="1.10.10.10">
    <property type="entry name" value="Winged helix-like DNA-binding domain superfamily/Winged helix DNA-binding domain"/>
    <property type="match status" value="1"/>
</dbReference>
<dbReference type="CDD" id="cd05013">
    <property type="entry name" value="SIS_RpiR"/>
    <property type="match status" value="1"/>
</dbReference>
<comment type="caution">
    <text evidence="6">The sequence shown here is derived from an EMBL/GenBank/DDBJ whole genome shotgun (WGS) entry which is preliminary data.</text>
</comment>
<dbReference type="InterPro" id="IPR046348">
    <property type="entry name" value="SIS_dom_sf"/>
</dbReference>